<accession>A0A437LI58</accession>
<keyword evidence="2" id="KW-0560">Oxidoreductase</keyword>
<organism evidence="4 5">
    <name type="scientific">Inhella crocodyli</name>
    <dbReference type="NCBI Taxonomy" id="2499851"/>
    <lineage>
        <taxon>Bacteria</taxon>
        <taxon>Pseudomonadati</taxon>
        <taxon>Pseudomonadota</taxon>
        <taxon>Betaproteobacteria</taxon>
        <taxon>Burkholderiales</taxon>
        <taxon>Sphaerotilaceae</taxon>
        <taxon>Inhella</taxon>
    </lineage>
</organism>
<feature type="domain" description="NADH:flavin oxidoreductase/NADH oxidase N-terminal" evidence="3">
    <location>
        <begin position="1"/>
        <end position="334"/>
    </location>
</feature>
<dbReference type="InterPro" id="IPR051799">
    <property type="entry name" value="NADH_flavin_oxidoreductase"/>
</dbReference>
<evidence type="ECO:0000256" key="2">
    <source>
        <dbReference type="ARBA" id="ARBA00023002"/>
    </source>
</evidence>
<sequence>MFTPLSLPNGQVLKNRIAKAAMEESMAEAGQLPGAPMQRLYRRWAEGGAGLLITGNVMVAPDAMTGPGGLVLEAGTPLAPYRAWADSVHAGGAKVWMQINHPGRQVFAALGNPGWAPSAVPLAMGKHGKLFAPVQALSAEQIAAIVQRFADTARAAEAAGFDGVQVHAAHGYLISQFLSPLSNRRTDAWGGTVEGRAKLLIDVLRAVRAAVQPGFAVGVKLNSADFQRGGFSEDDARAVVGLLNAEGVDLLELSGGSYESPAMQGRTADGRTLAREAYFLDFARDLATAATMPVMITGGIGRRAVAEAVLASGIDVVGLGTALAMQPDLPRQWAQAEAVAPRPVVAWRDKTIASLATMALVRRQLHRLGAGKRPAPGASPLTSLVMDRWMMKGLTRRYRAWRAAAA</sequence>
<dbReference type="EMBL" id="SACM01000003">
    <property type="protein sequence ID" value="RVT85072.1"/>
    <property type="molecule type" value="Genomic_DNA"/>
</dbReference>
<dbReference type="InterPro" id="IPR001155">
    <property type="entry name" value="OxRdtase_FMN_N"/>
</dbReference>
<evidence type="ECO:0000313" key="5">
    <source>
        <dbReference type="Proteomes" id="UP000288587"/>
    </source>
</evidence>
<dbReference type="Pfam" id="PF00724">
    <property type="entry name" value="Oxidored_FMN"/>
    <property type="match status" value="1"/>
</dbReference>
<dbReference type="Proteomes" id="UP000288587">
    <property type="component" value="Unassembled WGS sequence"/>
</dbReference>
<dbReference type="CDD" id="cd04733">
    <property type="entry name" value="OYE_like_2_FMN"/>
    <property type="match status" value="1"/>
</dbReference>
<keyword evidence="5" id="KW-1185">Reference proteome</keyword>
<dbReference type="AlphaFoldDB" id="A0A437LI58"/>
<dbReference type="OrthoDB" id="8521686at2"/>
<dbReference type="Gene3D" id="3.20.20.70">
    <property type="entry name" value="Aldolase class I"/>
    <property type="match status" value="1"/>
</dbReference>
<dbReference type="PANTHER" id="PTHR43656">
    <property type="entry name" value="BINDING OXIDOREDUCTASE, PUTATIVE (AFU_ORTHOLOGUE AFUA_2G08260)-RELATED"/>
    <property type="match status" value="1"/>
</dbReference>
<dbReference type="PANTHER" id="PTHR43656:SF2">
    <property type="entry name" value="BINDING OXIDOREDUCTASE, PUTATIVE (AFU_ORTHOLOGUE AFUA_2G08260)-RELATED"/>
    <property type="match status" value="1"/>
</dbReference>
<evidence type="ECO:0000313" key="4">
    <source>
        <dbReference type="EMBL" id="RVT85072.1"/>
    </source>
</evidence>
<dbReference type="GO" id="GO:0010181">
    <property type="term" value="F:FMN binding"/>
    <property type="evidence" value="ECO:0007669"/>
    <property type="project" value="InterPro"/>
</dbReference>
<evidence type="ECO:0000256" key="1">
    <source>
        <dbReference type="ARBA" id="ARBA00022630"/>
    </source>
</evidence>
<dbReference type="SUPFAM" id="SSF51395">
    <property type="entry name" value="FMN-linked oxidoreductases"/>
    <property type="match status" value="1"/>
</dbReference>
<keyword evidence="1" id="KW-0285">Flavoprotein</keyword>
<dbReference type="InterPro" id="IPR013785">
    <property type="entry name" value="Aldolase_TIM"/>
</dbReference>
<comment type="caution">
    <text evidence="4">The sequence shown here is derived from an EMBL/GenBank/DDBJ whole genome shotgun (WGS) entry which is preliminary data.</text>
</comment>
<name>A0A437LI58_9BURK</name>
<evidence type="ECO:0000259" key="3">
    <source>
        <dbReference type="Pfam" id="PF00724"/>
    </source>
</evidence>
<dbReference type="GO" id="GO:0016491">
    <property type="term" value="F:oxidoreductase activity"/>
    <property type="evidence" value="ECO:0007669"/>
    <property type="project" value="UniProtKB-KW"/>
</dbReference>
<reference evidence="4 5" key="1">
    <citation type="submission" date="2019-01" db="EMBL/GenBank/DDBJ databases">
        <authorList>
            <person name="Chen W.-M."/>
        </authorList>
    </citation>
    <scope>NUCLEOTIDE SEQUENCE [LARGE SCALE GENOMIC DNA]</scope>
    <source>
        <strain evidence="4 5">CCP-18</strain>
    </source>
</reference>
<proteinExistence type="predicted"/>
<gene>
    <name evidence="4" type="ORF">EOD73_10905</name>
</gene>
<protein>
    <submittedName>
        <fullName evidence="4">NADH:flavin oxidoreductase/NADH oxidase family protein</fullName>
    </submittedName>
</protein>